<name>A0A1M6AZ08_9VIBR</name>
<dbReference type="EMBL" id="FQXZ01000040">
    <property type="protein sequence ID" value="SHI41548.1"/>
    <property type="molecule type" value="Genomic_DNA"/>
</dbReference>
<feature type="compositionally biased region" description="Polar residues" evidence="1">
    <location>
        <begin position="101"/>
        <end position="124"/>
    </location>
</feature>
<feature type="compositionally biased region" description="Low complexity" evidence="1">
    <location>
        <begin position="50"/>
        <end position="80"/>
    </location>
</feature>
<feature type="region of interest" description="Disordered" evidence="1">
    <location>
        <begin position="50"/>
        <end position="151"/>
    </location>
</feature>
<protein>
    <submittedName>
        <fullName evidence="3">Uncharacterized protein</fullName>
    </submittedName>
</protein>
<evidence type="ECO:0000256" key="1">
    <source>
        <dbReference type="SAM" id="MobiDB-lite"/>
    </source>
</evidence>
<feature type="signal peptide" evidence="2">
    <location>
        <begin position="1"/>
        <end position="22"/>
    </location>
</feature>
<dbReference type="RefSeq" id="WP_073605289.1">
    <property type="nucleotide sequence ID" value="NZ_FQXZ01000040.1"/>
</dbReference>
<dbReference type="AlphaFoldDB" id="A0A1M6AZ08"/>
<evidence type="ECO:0000256" key="2">
    <source>
        <dbReference type="SAM" id="SignalP"/>
    </source>
</evidence>
<keyword evidence="2" id="KW-0732">Signal</keyword>
<proteinExistence type="predicted"/>
<gene>
    <name evidence="3" type="ORF">VA7868_03666</name>
</gene>
<dbReference type="Proteomes" id="UP000184608">
    <property type="component" value="Unassembled WGS sequence"/>
</dbReference>
<reference evidence="3 4" key="1">
    <citation type="submission" date="2016-11" db="EMBL/GenBank/DDBJ databases">
        <authorList>
            <person name="Jaros S."/>
            <person name="Januszkiewicz K."/>
            <person name="Wedrychowicz H."/>
        </authorList>
    </citation>
    <scope>NUCLEOTIDE SEQUENCE [LARGE SCALE GENOMIC DNA]</scope>
    <source>
        <strain evidence="3 4">CECT 7868</strain>
    </source>
</reference>
<sequence length="151" mass="16709">MNTFTKTLLIIMGVSLSAGVLAHYNGQGNNGQGQQQGKGHYGWMSQQNMQGQNMQQRMNQMQRNSQGQQQAAGHAQGRGQWMHMNHARRHANGNPDCPYFRNQTNQKNQPGLQNNSGKNQQGQPMKNGALRRGNGNQSGQNSPVIPNNSKQ</sequence>
<evidence type="ECO:0000313" key="4">
    <source>
        <dbReference type="Proteomes" id="UP000184608"/>
    </source>
</evidence>
<keyword evidence="4" id="KW-1185">Reference proteome</keyword>
<dbReference type="STRING" id="1216006.VA7868_03666"/>
<feature type="compositionally biased region" description="Polar residues" evidence="1">
    <location>
        <begin position="134"/>
        <end position="151"/>
    </location>
</feature>
<organism evidence="3 4">
    <name type="scientific">Vibrio aerogenes CECT 7868</name>
    <dbReference type="NCBI Taxonomy" id="1216006"/>
    <lineage>
        <taxon>Bacteria</taxon>
        <taxon>Pseudomonadati</taxon>
        <taxon>Pseudomonadota</taxon>
        <taxon>Gammaproteobacteria</taxon>
        <taxon>Vibrionales</taxon>
        <taxon>Vibrionaceae</taxon>
        <taxon>Vibrio</taxon>
    </lineage>
</organism>
<feature type="chain" id="PRO_5013336727" evidence="2">
    <location>
        <begin position="23"/>
        <end position="151"/>
    </location>
</feature>
<accession>A0A1M6AZ08</accession>
<evidence type="ECO:0000313" key="3">
    <source>
        <dbReference type="EMBL" id="SHI41548.1"/>
    </source>
</evidence>